<evidence type="ECO:0000313" key="2">
    <source>
        <dbReference type="Proteomes" id="UP000199467"/>
    </source>
</evidence>
<reference evidence="2" key="1">
    <citation type="submission" date="2016-10" db="EMBL/GenBank/DDBJ databases">
        <authorList>
            <person name="Varghese N."/>
            <person name="Submissions S."/>
        </authorList>
    </citation>
    <scope>NUCLEOTIDE SEQUENCE [LARGE SCALE GENOMIC DNA]</scope>
    <source>
        <strain evidence="2">DSM 26382</strain>
    </source>
</reference>
<evidence type="ECO:0000313" key="1">
    <source>
        <dbReference type="EMBL" id="SDC87969.1"/>
    </source>
</evidence>
<dbReference type="GeneID" id="57608936"/>
<dbReference type="SUPFAM" id="SSF109604">
    <property type="entry name" value="HD-domain/PDEase-like"/>
    <property type="match status" value="1"/>
</dbReference>
<dbReference type="Pfam" id="PF13328">
    <property type="entry name" value="HD_4"/>
    <property type="match status" value="1"/>
</dbReference>
<accession>A0A1G6Q6I1</accession>
<dbReference type="PANTHER" id="PTHR46246">
    <property type="entry name" value="GUANOSINE-3',5'-BIS(DIPHOSPHATE) 3'-PYROPHOSPHOHYDROLASE MESH1"/>
    <property type="match status" value="1"/>
</dbReference>
<dbReference type="PANTHER" id="PTHR46246:SF1">
    <property type="entry name" value="GUANOSINE-3',5'-BIS(DIPHOSPHATE) 3'-PYROPHOSPHOHYDROLASE MESH1"/>
    <property type="match status" value="1"/>
</dbReference>
<dbReference type="Gene3D" id="1.10.3210.10">
    <property type="entry name" value="Hypothetical protein af1432"/>
    <property type="match status" value="1"/>
</dbReference>
<gene>
    <name evidence="1" type="ORF">SAMN05216576_107286</name>
</gene>
<protein>
    <submittedName>
        <fullName evidence="1">HD domain-containing protein</fullName>
    </submittedName>
</protein>
<sequence>MLSLEERAWQFAMQAHGSIDQKRKYTGLPYITHPGEVVQILRAVPGTTHEMLAAAWVHDTEEDVPWVTFEMIEQALGVEVATLVREVTKVSTPADGNRAARKALDRAHYARASAQGQTIKLADIISNITALPDLDRDFARVYLAEAAQLLDVLILGDHRLMARAKATLLRGMTLLSMEPVVHSIERAICLEDFFPKPRNLVALAAFRESDSK</sequence>
<dbReference type="Proteomes" id="UP000199467">
    <property type="component" value="Unassembled WGS sequence"/>
</dbReference>
<keyword evidence="2" id="KW-1185">Reference proteome</keyword>
<organism evidence="1 2">
    <name type="scientific">Ectopseudomonas chengduensis</name>
    <dbReference type="NCBI Taxonomy" id="489632"/>
    <lineage>
        <taxon>Bacteria</taxon>
        <taxon>Pseudomonadati</taxon>
        <taxon>Pseudomonadota</taxon>
        <taxon>Gammaproteobacteria</taxon>
        <taxon>Pseudomonadales</taxon>
        <taxon>Pseudomonadaceae</taxon>
        <taxon>Ectopseudomonas</taxon>
    </lineage>
</organism>
<name>A0A1G6Q6I1_9GAMM</name>
<dbReference type="InterPro" id="IPR052194">
    <property type="entry name" value="MESH1"/>
</dbReference>
<dbReference type="EMBL" id="FMZQ01000007">
    <property type="protein sequence ID" value="SDC87969.1"/>
    <property type="molecule type" value="Genomic_DNA"/>
</dbReference>
<dbReference type="GO" id="GO:0008893">
    <property type="term" value="F:guanosine-3',5'-bis(diphosphate) 3'-diphosphatase activity"/>
    <property type="evidence" value="ECO:0007669"/>
    <property type="project" value="TreeGrafter"/>
</dbReference>
<proteinExistence type="predicted"/>
<dbReference type="RefSeq" id="WP_017362448.1">
    <property type="nucleotide sequence ID" value="NZ_FMZQ01000007.1"/>
</dbReference>
<dbReference type="AlphaFoldDB" id="A0A1G6Q6I1"/>